<accession>A0A1I7Y3E7</accession>
<feature type="compositionally biased region" description="Basic and acidic residues" evidence="1">
    <location>
        <begin position="30"/>
        <end position="43"/>
    </location>
</feature>
<evidence type="ECO:0000256" key="1">
    <source>
        <dbReference type="SAM" id="MobiDB-lite"/>
    </source>
</evidence>
<protein>
    <submittedName>
        <fullName evidence="3">Uncharacterized protein</fullName>
    </submittedName>
</protein>
<dbReference type="Proteomes" id="UP000095287">
    <property type="component" value="Unplaced"/>
</dbReference>
<feature type="region of interest" description="Disordered" evidence="1">
    <location>
        <begin position="23"/>
        <end position="49"/>
    </location>
</feature>
<proteinExistence type="predicted"/>
<organism evidence="2 3">
    <name type="scientific">Steinernema glaseri</name>
    <dbReference type="NCBI Taxonomy" id="37863"/>
    <lineage>
        <taxon>Eukaryota</taxon>
        <taxon>Metazoa</taxon>
        <taxon>Ecdysozoa</taxon>
        <taxon>Nematoda</taxon>
        <taxon>Chromadorea</taxon>
        <taxon>Rhabditida</taxon>
        <taxon>Tylenchina</taxon>
        <taxon>Panagrolaimomorpha</taxon>
        <taxon>Strongyloidoidea</taxon>
        <taxon>Steinernematidae</taxon>
        <taxon>Steinernema</taxon>
    </lineage>
</organism>
<evidence type="ECO:0000313" key="3">
    <source>
        <dbReference type="WBParaSite" id="L893_g12344.t1"/>
    </source>
</evidence>
<sequence>MYRQVAAVHKLLQHRNLKECASRASATGDRVTETSSEERRSSEQQDLQKSTLSTVPLRQSLLRTSQTQFSGRHWSCFTIGMTYLDRSMDAEGDELKWIDRSMLLRTAFSDYSVCSTFASSFYSVPTAESVSWRSYGDLSASMELSTPLEGDHTDSVYLFDDEESTHTAFSFQNRDSYGYYSAASEFFDQHHFNEQIVLRRVDSEVLQEEKTKKGLDLIATLNELFMRYNMALIE</sequence>
<name>A0A1I7Y3E7_9BILA</name>
<reference evidence="3" key="1">
    <citation type="submission" date="2016-11" db="UniProtKB">
        <authorList>
            <consortium name="WormBaseParasite"/>
        </authorList>
    </citation>
    <scope>IDENTIFICATION</scope>
</reference>
<dbReference type="WBParaSite" id="L893_g12344.t1">
    <property type="protein sequence ID" value="L893_g12344.t1"/>
    <property type="gene ID" value="L893_g12344"/>
</dbReference>
<keyword evidence="2" id="KW-1185">Reference proteome</keyword>
<evidence type="ECO:0000313" key="2">
    <source>
        <dbReference type="Proteomes" id="UP000095287"/>
    </source>
</evidence>
<dbReference type="AlphaFoldDB" id="A0A1I7Y3E7"/>